<protein>
    <submittedName>
        <fullName evidence="1">Uncharacterized protein</fullName>
    </submittedName>
</protein>
<sequence>MTPEKWEQIKDIVKKQFALEDQGTEDLIHETGDGPVKLGVAEFVVFEGPLGRMKLQFGQKPKVEGKKYHYSHQQGQGARVEYKFSDSELVNTFKVYKWNDMEDEWKEIDAEKFSL</sequence>
<comment type="caution">
    <text evidence="1">The sequence shown here is derived from an EMBL/GenBank/DDBJ whole genome shotgun (WGS) entry which is preliminary data.</text>
</comment>
<accession>A0A1F5NN88</accession>
<evidence type="ECO:0000313" key="1">
    <source>
        <dbReference type="EMBL" id="OGE78994.1"/>
    </source>
</evidence>
<reference evidence="1 2" key="1">
    <citation type="journal article" date="2016" name="Nat. Commun.">
        <title>Thousands of microbial genomes shed light on interconnected biogeochemical processes in an aquifer system.</title>
        <authorList>
            <person name="Anantharaman K."/>
            <person name="Brown C.T."/>
            <person name="Hug L.A."/>
            <person name="Sharon I."/>
            <person name="Castelle C.J."/>
            <person name="Probst A.J."/>
            <person name="Thomas B.C."/>
            <person name="Singh A."/>
            <person name="Wilkins M.J."/>
            <person name="Karaoz U."/>
            <person name="Brodie E.L."/>
            <person name="Williams K.H."/>
            <person name="Hubbard S.S."/>
            <person name="Banfield J.F."/>
        </authorList>
    </citation>
    <scope>NUCLEOTIDE SEQUENCE [LARGE SCALE GENOMIC DNA]</scope>
</reference>
<gene>
    <name evidence="1" type="ORF">A2751_00855</name>
</gene>
<dbReference type="AlphaFoldDB" id="A0A1F5NN88"/>
<dbReference type="EMBL" id="MFEK01000010">
    <property type="protein sequence ID" value="OGE78994.1"/>
    <property type="molecule type" value="Genomic_DNA"/>
</dbReference>
<dbReference type="Proteomes" id="UP000176864">
    <property type="component" value="Unassembled WGS sequence"/>
</dbReference>
<organism evidence="1 2">
    <name type="scientific">Candidatus Doudnabacteria bacterium RIFCSPHIGHO2_01_FULL_46_14</name>
    <dbReference type="NCBI Taxonomy" id="1817824"/>
    <lineage>
        <taxon>Bacteria</taxon>
        <taxon>Candidatus Doudnaibacteriota</taxon>
    </lineage>
</organism>
<evidence type="ECO:0000313" key="2">
    <source>
        <dbReference type="Proteomes" id="UP000176864"/>
    </source>
</evidence>
<dbReference type="STRING" id="1817824.A2751_00855"/>
<name>A0A1F5NN88_9BACT</name>
<proteinExistence type="predicted"/>